<dbReference type="RefSeq" id="WP_055104880.1">
    <property type="nucleotide sequence ID" value="NZ_LLWH01000231.1"/>
</dbReference>
<accession>A0A0Q0YRL9</accession>
<reference evidence="1 2" key="1">
    <citation type="submission" date="2015-10" db="EMBL/GenBank/DDBJ databases">
        <title>Pseudomonas helleri sp. nov. and Pseudomonas weihenstephanensis sp. nov., isolated from raw cows milk.</title>
        <authorList>
            <person name="Von Neubeck M."/>
            <person name="Huptas C."/>
            <person name="Wenning M."/>
            <person name="Scherer S."/>
        </authorList>
    </citation>
    <scope>NUCLEOTIDE SEQUENCE [LARGE SCALE GENOMIC DNA]</scope>
    <source>
        <strain evidence="1 2">BSTT44</strain>
    </source>
</reference>
<proteinExistence type="predicted"/>
<organism evidence="1 2">
    <name type="scientific">Pseudomonas endophytica</name>
    <dbReference type="NCBI Taxonomy" id="1563157"/>
    <lineage>
        <taxon>Bacteria</taxon>
        <taxon>Pseudomonadati</taxon>
        <taxon>Pseudomonadota</taxon>
        <taxon>Gammaproteobacteria</taxon>
        <taxon>Pseudomonadales</taxon>
        <taxon>Pseudomonadaceae</taxon>
        <taxon>Pseudomonas</taxon>
    </lineage>
</organism>
<gene>
    <name evidence="1" type="ORF">AQS70_04905</name>
</gene>
<protein>
    <submittedName>
        <fullName evidence="1">Uncharacterized protein</fullName>
    </submittedName>
</protein>
<sequence>MAEALNLPPLHVHAIRVPFRKTATSIGTPDELFLQQGENGGVQVDAFWRDAMGKEIHDSKELSEDEYETLRAYYLRTEQDTLPPFSSIKSGNTVARVVGETAPATVPATQANPPIEAQTAEEGLLYVSVSKQL</sequence>
<keyword evidence="2" id="KW-1185">Reference proteome</keyword>
<name>A0A0Q0YRL9_9PSED</name>
<dbReference type="Proteomes" id="UP000050342">
    <property type="component" value="Unassembled WGS sequence"/>
</dbReference>
<dbReference type="STRING" id="1563157.AQS70_04905"/>
<dbReference type="EMBL" id="LLWH01000231">
    <property type="protein sequence ID" value="KQB51638.1"/>
    <property type="molecule type" value="Genomic_DNA"/>
</dbReference>
<dbReference type="OrthoDB" id="7030026at2"/>
<comment type="caution">
    <text evidence="1">The sequence shown here is derived from an EMBL/GenBank/DDBJ whole genome shotgun (WGS) entry which is preliminary data.</text>
</comment>
<dbReference type="AlphaFoldDB" id="A0A0Q0YRL9"/>
<evidence type="ECO:0000313" key="1">
    <source>
        <dbReference type="EMBL" id="KQB51638.1"/>
    </source>
</evidence>
<evidence type="ECO:0000313" key="2">
    <source>
        <dbReference type="Proteomes" id="UP000050342"/>
    </source>
</evidence>